<name>A0A2K4ZCZ2_9FIRM</name>
<gene>
    <name evidence="8" type="primary">graR_2</name>
    <name evidence="8" type="ORF">AMURIS_01040</name>
</gene>
<keyword evidence="3" id="KW-0238">DNA-binding</keyword>
<keyword evidence="2" id="KW-0805">Transcription regulation</keyword>
<keyword evidence="9" id="KW-1185">Reference proteome</keyword>
<dbReference type="InterPro" id="IPR039420">
    <property type="entry name" value="WalR-like"/>
</dbReference>
<dbReference type="Pfam" id="PF00486">
    <property type="entry name" value="Trans_reg_C"/>
    <property type="match status" value="1"/>
</dbReference>
<evidence type="ECO:0000313" key="9">
    <source>
        <dbReference type="Proteomes" id="UP000236311"/>
    </source>
</evidence>
<dbReference type="CDD" id="cd17574">
    <property type="entry name" value="REC_OmpR"/>
    <property type="match status" value="1"/>
</dbReference>
<protein>
    <recommendedName>
        <fullName evidence="1">Stage 0 sporulation protein A homolog</fullName>
    </recommendedName>
</protein>
<evidence type="ECO:0000256" key="5">
    <source>
        <dbReference type="ARBA" id="ARBA00024867"/>
    </source>
</evidence>
<dbReference type="CDD" id="cd00383">
    <property type="entry name" value="trans_reg_C"/>
    <property type="match status" value="1"/>
</dbReference>
<dbReference type="Gene3D" id="1.10.10.10">
    <property type="entry name" value="Winged helix-like DNA-binding domain superfamily/Winged helix DNA-binding domain"/>
    <property type="match status" value="1"/>
</dbReference>
<evidence type="ECO:0000259" key="7">
    <source>
        <dbReference type="SMART" id="SM00862"/>
    </source>
</evidence>
<dbReference type="PANTHER" id="PTHR48111:SF43">
    <property type="entry name" value="STAGE 0 SPORULATION PROTEIN A HOMOLOG"/>
    <property type="match status" value="1"/>
</dbReference>
<evidence type="ECO:0000256" key="1">
    <source>
        <dbReference type="ARBA" id="ARBA00018672"/>
    </source>
</evidence>
<dbReference type="InterPro" id="IPR016032">
    <property type="entry name" value="Sig_transdc_resp-reg_C-effctor"/>
</dbReference>
<dbReference type="SUPFAM" id="SSF52172">
    <property type="entry name" value="CheY-like"/>
    <property type="match status" value="1"/>
</dbReference>
<sequence>MCKNSRIEAAINIIYTQFYTQYPQEIVRFVHIQKKRKRKRGERKEAMEKILVIEDDESIRRELVTLLGANGYETVAEPPCDLALLDVNLPGESGFELCRQLRQHSDVPVIFLTGRDSAEDEILGFGVGADDYIRKPYHSSVLLARMARLLKRRSSPVMTARDLTLNLTEMTVSRDGKSQELTKNETRILACLMKRGLCTREEIVEDLWENSLYIDENTLYVNINRLREKLGRLGAEEYIRTVRGVGYRL</sequence>
<dbReference type="SMART" id="SM00862">
    <property type="entry name" value="Trans_reg_C"/>
    <property type="match status" value="1"/>
</dbReference>
<dbReference type="GO" id="GO:0000156">
    <property type="term" value="F:phosphorelay response regulator activity"/>
    <property type="evidence" value="ECO:0007669"/>
    <property type="project" value="TreeGrafter"/>
</dbReference>
<dbReference type="InterPro" id="IPR001867">
    <property type="entry name" value="OmpR/PhoB-type_DNA-bd"/>
</dbReference>
<reference evidence="8 9" key="1">
    <citation type="submission" date="2018-01" db="EMBL/GenBank/DDBJ databases">
        <authorList>
            <person name="Gaut B.S."/>
            <person name="Morton B.R."/>
            <person name="Clegg M.T."/>
            <person name="Duvall M.R."/>
        </authorList>
    </citation>
    <scope>NUCLEOTIDE SEQUENCE [LARGE SCALE GENOMIC DNA]</scope>
    <source>
        <strain evidence="8">GP69</strain>
    </source>
</reference>
<proteinExistence type="predicted"/>
<feature type="domain" description="OmpR/PhoB-type" evidence="7">
    <location>
        <begin position="176"/>
        <end position="249"/>
    </location>
</feature>
<dbReference type="Gene3D" id="3.40.50.2300">
    <property type="match status" value="1"/>
</dbReference>
<evidence type="ECO:0000313" key="8">
    <source>
        <dbReference type="EMBL" id="SOY28333.1"/>
    </source>
</evidence>
<feature type="domain" description="Response regulatory" evidence="6">
    <location>
        <begin position="48"/>
        <end position="146"/>
    </location>
</feature>
<evidence type="ECO:0000259" key="6">
    <source>
        <dbReference type="SMART" id="SM00448"/>
    </source>
</evidence>
<dbReference type="InterPro" id="IPR011006">
    <property type="entry name" value="CheY-like_superfamily"/>
</dbReference>
<comment type="function">
    <text evidence="5">May play the central regulatory role in sporulation. It may be an element of the effector pathway responsible for the activation of sporulation genes in response to nutritional stress. Spo0A may act in concert with spo0H (a sigma factor) to control the expression of some genes that are critical to the sporulation process.</text>
</comment>
<dbReference type="GO" id="GO:0000976">
    <property type="term" value="F:transcription cis-regulatory region binding"/>
    <property type="evidence" value="ECO:0007669"/>
    <property type="project" value="TreeGrafter"/>
</dbReference>
<dbReference type="Pfam" id="PF00072">
    <property type="entry name" value="Response_reg"/>
    <property type="match status" value="1"/>
</dbReference>
<dbReference type="InterPro" id="IPR036388">
    <property type="entry name" value="WH-like_DNA-bd_sf"/>
</dbReference>
<accession>A0A2K4ZCZ2</accession>
<dbReference type="GO" id="GO:0005829">
    <property type="term" value="C:cytosol"/>
    <property type="evidence" value="ECO:0007669"/>
    <property type="project" value="TreeGrafter"/>
</dbReference>
<dbReference type="SMART" id="SM00448">
    <property type="entry name" value="REC"/>
    <property type="match status" value="1"/>
</dbReference>
<dbReference type="AlphaFoldDB" id="A0A2K4ZCZ2"/>
<keyword evidence="4" id="KW-0804">Transcription</keyword>
<dbReference type="InterPro" id="IPR001789">
    <property type="entry name" value="Sig_transdc_resp-reg_receiver"/>
</dbReference>
<dbReference type="Proteomes" id="UP000236311">
    <property type="component" value="Unassembled WGS sequence"/>
</dbReference>
<dbReference type="PANTHER" id="PTHR48111">
    <property type="entry name" value="REGULATOR OF RPOS"/>
    <property type="match status" value="1"/>
</dbReference>
<dbReference type="EMBL" id="OFSM01000004">
    <property type="protein sequence ID" value="SOY28333.1"/>
    <property type="molecule type" value="Genomic_DNA"/>
</dbReference>
<dbReference type="SUPFAM" id="SSF46894">
    <property type="entry name" value="C-terminal effector domain of the bipartite response regulators"/>
    <property type="match status" value="1"/>
</dbReference>
<evidence type="ECO:0000256" key="2">
    <source>
        <dbReference type="ARBA" id="ARBA00023015"/>
    </source>
</evidence>
<dbReference type="GO" id="GO:0006355">
    <property type="term" value="P:regulation of DNA-templated transcription"/>
    <property type="evidence" value="ECO:0007669"/>
    <property type="project" value="InterPro"/>
</dbReference>
<evidence type="ECO:0000256" key="4">
    <source>
        <dbReference type="ARBA" id="ARBA00023163"/>
    </source>
</evidence>
<organism evidence="8 9">
    <name type="scientific">Acetatifactor muris</name>
    <dbReference type="NCBI Taxonomy" id="879566"/>
    <lineage>
        <taxon>Bacteria</taxon>
        <taxon>Bacillati</taxon>
        <taxon>Bacillota</taxon>
        <taxon>Clostridia</taxon>
        <taxon>Lachnospirales</taxon>
        <taxon>Lachnospiraceae</taxon>
        <taxon>Acetatifactor</taxon>
    </lineage>
</organism>
<evidence type="ECO:0000256" key="3">
    <source>
        <dbReference type="ARBA" id="ARBA00023125"/>
    </source>
</evidence>
<dbReference type="GO" id="GO:0032993">
    <property type="term" value="C:protein-DNA complex"/>
    <property type="evidence" value="ECO:0007669"/>
    <property type="project" value="TreeGrafter"/>
</dbReference>